<proteinExistence type="predicted"/>
<dbReference type="Proteomes" id="UP001050975">
    <property type="component" value="Unassembled WGS sequence"/>
</dbReference>
<dbReference type="GO" id="GO:0030980">
    <property type="term" value="P:alpha-glucan catabolic process"/>
    <property type="evidence" value="ECO:0007669"/>
    <property type="project" value="TreeGrafter"/>
</dbReference>
<accession>A0AAV3XCZ7</accession>
<dbReference type="EMBL" id="BLAY01000090">
    <property type="protein sequence ID" value="GET40403.1"/>
    <property type="molecule type" value="Genomic_DNA"/>
</dbReference>
<dbReference type="SUPFAM" id="SSF51445">
    <property type="entry name" value="(Trans)glycosidases"/>
    <property type="match status" value="1"/>
</dbReference>
<dbReference type="Gene3D" id="3.20.20.80">
    <property type="entry name" value="Glycosidases"/>
    <property type="match status" value="1"/>
</dbReference>
<dbReference type="AlphaFoldDB" id="A0AAV3XCZ7"/>
<reference evidence="2" key="1">
    <citation type="submission" date="2019-10" db="EMBL/GenBank/DDBJ databases">
        <title>Draft genome sequece of Microseira wollei NIES-4236.</title>
        <authorList>
            <person name="Yamaguchi H."/>
            <person name="Suzuki S."/>
            <person name="Kawachi M."/>
        </authorList>
    </citation>
    <scope>NUCLEOTIDE SEQUENCE</scope>
    <source>
        <strain evidence="2">NIES-4236</strain>
    </source>
</reference>
<keyword evidence="3" id="KW-1185">Reference proteome</keyword>
<evidence type="ECO:0000259" key="1">
    <source>
        <dbReference type="Pfam" id="PF00128"/>
    </source>
</evidence>
<dbReference type="RefSeq" id="WP_373872877.1">
    <property type="nucleotide sequence ID" value="NZ_BLAY01000090.1"/>
</dbReference>
<evidence type="ECO:0000313" key="3">
    <source>
        <dbReference type="Proteomes" id="UP001050975"/>
    </source>
</evidence>
<dbReference type="GO" id="GO:0005992">
    <property type="term" value="P:trehalose biosynthetic process"/>
    <property type="evidence" value="ECO:0007669"/>
    <property type="project" value="TreeGrafter"/>
</dbReference>
<dbReference type="InterPro" id="IPR017853">
    <property type="entry name" value="GH"/>
</dbReference>
<gene>
    <name evidence="2" type="primary">treY</name>
    <name evidence="2" type="ORF">MiSe_52120</name>
</gene>
<sequence>MRIPTATYRIQFHSGFKFEAAKKIIPYLVDLGITDIYASPIFKARAGSTHGYDIVDPTQINPELGTPEYFESLVKEIKKYDMGWVQDIVPNHMAYDSQNAWLIDVLENGHDSESFDFFDIEWERAYEDIISNPVASE</sequence>
<dbReference type="GO" id="GO:0047470">
    <property type="term" value="F:(1,4)-alpha-D-glucan 1-alpha-D-glucosylmutase activity"/>
    <property type="evidence" value="ECO:0007669"/>
    <property type="project" value="TreeGrafter"/>
</dbReference>
<evidence type="ECO:0000313" key="2">
    <source>
        <dbReference type="EMBL" id="GET40403.1"/>
    </source>
</evidence>
<organism evidence="2 3">
    <name type="scientific">Microseira wollei NIES-4236</name>
    <dbReference type="NCBI Taxonomy" id="2530354"/>
    <lineage>
        <taxon>Bacteria</taxon>
        <taxon>Bacillati</taxon>
        <taxon>Cyanobacteriota</taxon>
        <taxon>Cyanophyceae</taxon>
        <taxon>Oscillatoriophycideae</taxon>
        <taxon>Aerosakkonematales</taxon>
        <taxon>Aerosakkonemataceae</taxon>
        <taxon>Microseira</taxon>
    </lineage>
</organism>
<dbReference type="PANTHER" id="PTHR10357">
    <property type="entry name" value="ALPHA-AMYLASE FAMILY MEMBER"/>
    <property type="match status" value="1"/>
</dbReference>
<dbReference type="InterPro" id="IPR006047">
    <property type="entry name" value="GH13_cat_dom"/>
</dbReference>
<dbReference type="Pfam" id="PF00128">
    <property type="entry name" value="Alpha-amylase"/>
    <property type="match status" value="1"/>
</dbReference>
<protein>
    <submittedName>
        <fullName evidence="2">Malto-oligosyltrehalose synthase</fullName>
    </submittedName>
</protein>
<comment type="caution">
    <text evidence="2">The sequence shown here is derived from an EMBL/GenBank/DDBJ whole genome shotgun (WGS) entry which is preliminary data.</text>
</comment>
<dbReference type="PANTHER" id="PTHR10357:SF216">
    <property type="entry name" value="MALTOOLIGOSYL TREHALOSE SYNTHASE-RELATED"/>
    <property type="match status" value="1"/>
</dbReference>
<feature type="domain" description="Glycosyl hydrolase family 13 catalytic" evidence="1">
    <location>
        <begin position="25"/>
        <end position="119"/>
    </location>
</feature>
<name>A0AAV3XCZ7_9CYAN</name>